<dbReference type="Proteomes" id="UP001140560">
    <property type="component" value="Unassembled WGS sequence"/>
</dbReference>
<dbReference type="OrthoDB" id="62952at2759"/>
<accession>A0A9W8Y9U2</accession>
<evidence type="ECO:0000313" key="3">
    <source>
        <dbReference type="Proteomes" id="UP001140560"/>
    </source>
</evidence>
<protein>
    <submittedName>
        <fullName evidence="2">Uncharacterized protein</fullName>
    </submittedName>
</protein>
<evidence type="ECO:0000256" key="1">
    <source>
        <dbReference type="SAM" id="MobiDB-lite"/>
    </source>
</evidence>
<dbReference type="PANTHER" id="PTHR42085">
    <property type="entry name" value="F-BOX DOMAIN-CONTAINING PROTEIN"/>
    <property type="match status" value="1"/>
</dbReference>
<dbReference type="AlphaFoldDB" id="A0A9W8Y9U2"/>
<comment type="caution">
    <text evidence="2">The sequence shown here is derived from an EMBL/GenBank/DDBJ whole genome shotgun (WGS) entry which is preliminary data.</text>
</comment>
<organism evidence="2 3">
    <name type="scientific">Neocucurbitaria cava</name>
    <dbReference type="NCBI Taxonomy" id="798079"/>
    <lineage>
        <taxon>Eukaryota</taxon>
        <taxon>Fungi</taxon>
        <taxon>Dikarya</taxon>
        <taxon>Ascomycota</taxon>
        <taxon>Pezizomycotina</taxon>
        <taxon>Dothideomycetes</taxon>
        <taxon>Pleosporomycetidae</taxon>
        <taxon>Pleosporales</taxon>
        <taxon>Pleosporineae</taxon>
        <taxon>Cucurbitariaceae</taxon>
        <taxon>Neocucurbitaria</taxon>
    </lineage>
</organism>
<reference evidence="2" key="1">
    <citation type="submission" date="2022-10" db="EMBL/GenBank/DDBJ databases">
        <title>Tapping the CABI collections for fungal endophytes: first genome assemblies for Collariella, Neodidymelliopsis, Ascochyta clinopodiicola, Didymella pomorum, Didymosphaeria variabile, Neocosmospora piperis and Neocucurbitaria cava.</title>
        <authorList>
            <person name="Hill R."/>
        </authorList>
    </citation>
    <scope>NUCLEOTIDE SEQUENCE</scope>
    <source>
        <strain evidence="2">IMI 356814</strain>
    </source>
</reference>
<feature type="region of interest" description="Disordered" evidence="1">
    <location>
        <begin position="1"/>
        <end position="23"/>
    </location>
</feature>
<proteinExistence type="predicted"/>
<gene>
    <name evidence="2" type="ORF">N0V83_003934</name>
</gene>
<keyword evidence="3" id="KW-1185">Reference proteome</keyword>
<evidence type="ECO:0000313" key="2">
    <source>
        <dbReference type="EMBL" id="KAJ4372161.1"/>
    </source>
</evidence>
<name>A0A9W8Y9U2_9PLEO</name>
<dbReference type="EMBL" id="JAPEUY010000006">
    <property type="protein sequence ID" value="KAJ4372161.1"/>
    <property type="molecule type" value="Genomic_DNA"/>
</dbReference>
<dbReference type="PANTHER" id="PTHR42085:SF8">
    <property type="entry name" value="F-BOX DOMAIN-CONTAINING PROTEIN"/>
    <property type="match status" value="1"/>
</dbReference>
<sequence length="449" mass="51227">MAVYGSSTPGAAPVDLQNGTSNDALSPPSVFPFLKLPRELRDQVYNHACNMQDDRSERALRIERRNLKYFRPTAAAILLVLHHEYFLLNRQVAREALEVLFKNHTVFLSCGPFVLKSLLEKIEQQHGPGRQWLKWIKKIELDWVTFPNLKLYPPDREQGRDEWYWEHDEADVDVDYVRGAQYNGHYDEYDHEGGHYEDNFYEPSNTSLYPSFRQPTAAPSTSSNDPFGFANHYPFTDPSQDPGQEVSAEDIATKLDLLISMEVTPLFAYLASPAFHLTSITIPLYFISKQSHHHRSITRPGYALPLKIRYWTQVCIHALLMLRPPPSSSHANAASSINPDTILPALQKVRIKYLPWDIWASMDPADDLHRMVDKGIWFDKPEDGEGSEREGEGEAFRAVWAGLMAKISNKGKKNMGLKASVKFVPWDGNVDSWRVGDELEVVLTRAESE</sequence>
<dbReference type="InterPro" id="IPR038883">
    <property type="entry name" value="AN11006-like"/>
</dbReference>